<dbReference type="RefSeq" id="WP_218098447.1">
    <property type="nucleotide sequence ID" value="NZ_CAJVCE010000005.1"/>
</dbReference>
<evidence type="ECO:0000259" key="2">
    <source>
        <dbReference type="PROSITE" id="PS51704"/>
    </source>
</evidence>
<sequence>MQKVLMVFTLLVAANIASTGSAPKTLAENKNIVTAHRGSSAAAPENTLSSIRKAIRDGAGYAEIDVQETADGVVILMHDNTARRTAGIDKPVWEIDSGELRKASAGAWFGKQFEDERVPTLDEAIQTSKGRVRLNIELKNNGHQKQLAEKTVALLQKHDFDNDCTITSFDPELLRKVKKLRPGIKTGRIIGEKSDVTESLYASSDYEVISAAYPLIDEQFMRDAREHHKKVYAWTVNEKKSMQRMVSLGVDSVITNEPERLVRLLKTIPKER</sequence>
<evidence type="ECO:0000256" key="1">
    <source>
        <dbReference type="SAM" id="SignalP"/>
    </source>
</evidence>
<feature type="signal peptide" evidence="1">
    <location>
        <begin position="1"/>
        <end position="19"/>
    </location>
</feature>
<dbReference type="InterPro" id="IPR030395">
    <property type="entry name" value="GP_PDE_dom"/>
</dbReference>
<gene>
    <name evidence="3" type="primary">glpQ_4</name>
    <name evidence="3" type="ORF">PAECIP111802_02101</name>
</gene>
<dbReference type="Proteomes" id="UP000730618">
    <property type="component" value="Unassembled WGS sequence"/>
</dbReference>
<dbReference type="PROSITE" id="PS51704">
    <property type="entry name" value="GP_PDE"/>
    <property type="match status" value="1"/>
</dbReference>
<comment type="caution">
    <text evidence="3">The sequence shown here is derived from an EMBL/GenBank/DDBJ whole genome shotgun (WGS) entry which is preliminary data.</text>
</comment>
<feature type="chain" id="PRO_5045120009" evidence="1">
    <location>
        <begin position="20"/>
        <end position="272"/>
    </location>
</feature>
<proteinExistence type="predicted"/>
<reference evidence="3 4" key="1">
    <citation type="submission" date="2021-06" db="EMBL/GenBank/DDBJ databases">
        <authorList>
            <person name="Criscuolo A."/>
        </authorList>
    </citation>
    <scope>NUCLEOTIDE SEQUENCE [LARGE SCALE GENOMIC DNA]</scope>
    <source>
        <strain evidence="4">CIP 111802</strain>
    </source>
</reference>
<feature type="domain" description="GP-PDE" evidence="2">
    <location>
        <begin position="31"/>
        <end position="265"/>
    </location>
</feature>
<evidence type="ECO:0000313" key="4">
    <source>
        <dbReference type="Proteomes" id="UP000730618"/>
    </source>
</evidence>
<dbReference type="PANTHER" id="PTHR46211">
    <property type="entry name" value="GLYCEROPHOSPHORYL DIESTER PHOSPHODIESTERASE"/>
    <property type="match status" value="1"/>
</dbReference>
<dbReference type="Pfam" id="PF03009">
    <property type="entry name" value="GDPD"/>
    <property type="match status" value="1"/>
</dbReference>
<dbReference type="GO" id="GO:0008889">
    <property type="term" value="F:glycerophosphodiester phosphodiesterase activity"/>
    <property type="evidence" value="ECO:0007669"/>
    <property type="project" value="UniProtKB-EC"/>
</dbReference>
<organism evidence="3 4">
    <name type="scientific">Paenibacillus allorhizosphaerae</name>
    <dbReference type="NCBI Taxonomy" id="2849866"/>
    <lineage>
        <taxon>Bacteria</taxon>
        <taxon>Bacillati</taxon>
        <taxon>Bacillota</taxon>
        <taxon>Bacilli</taxon>
        <taxon>Bacillales</taxon>
        <taxon>Paenibacillaceae</taxon>
        <taxon>Paenibacillus</taxon>
    </lineage>
</organism>
<dbReference type="EC" id="3.1.4.46" evidence="3"/>
<dbReference type="EMBL" id="CAJVCE010000005">
    <property type="protein sequence ID" value="CAG7635126.1"/>
    <property type="molecule type" value="Genomic_DNA"/>
</dbReference>
<dbReference type="PANTHER" id="PTHR46211:SF8">
    <property type="entry name" value="PHOSPHODIESTERASE"/>
    <property type="match status" value="1"/>
</dbReference>
<keyword evidence="1" id="KW-0732">Signal</keyword>
<keyword evidence="3" id="KW-0378">Hydrolase</keyword>
<protein>
    <submittedName>
        <fullName evidence="3">Glycerophosphodiester phosphodiesterase</fullName>
        <ecNumber evidence="3">3.1.4.46</ecNumber>
    </submittedName>
</protein>
<evidence type="ECO:0000313" key="3">
    <source>
        <dbReference type="EMBL" id="CAG7635126.1"/>
    </source>
</evidence>
<accession>A0ABM8VFI8</accession>
<keyword evidence="4" id="KW-1185">Reference proteome</keyword>
<name>A0ABM8VFI8_9BACL</name>